<dbReference type="PANTHER" id="PTHR43537:SF24">
    <property type="entry name" value="GLUCONATE OPERON TRANSCRIPTIONAL REPRESSOR"/>
    <property type="match status" value="1"/>
</dbReference>
<dbReference type="PANTHER" id="PTHR43537">
    <property type="entry name" value="TRANSCRIPTIONAL REGULATOR, GNTR FAMILY"/>
    <property type="match status" value="1"/>
</dbReference>
<name>A0AB39UK74_9BIFI</name>
<sequence length="218" mass="25346">MVSENKANRAYKELRNAILSGRFVPGYRIVISDLSRNSDISASPWREAIMRLQAEGWLEVTPNVGARVVEPGLNAHRQTIELLARLEGLATILAIPNLTDADMQALHSIDSKMLENLNVRLDAEFTRLNREFHEIFYARCNFDRLKEAIRGEIERLDFIKKNVQFDWDERMERKPRSVEEHEHLLTLIESQASSVEIEDYARLHKLNALAFRHHMQKD</sequence>
<dbReference type="EMBL" id="CP129682">
    <property type="protein sequence ID" value="XDS49256.1"/>
    <property type="molecule type" value="Genomic_DNA"/>
</dbReference>
<dbReference type="InterPro" id="IPR036390">
    <property type="entry name" value="WH_DNA-bd_sf"/>
</dbReference>
<dbReference type="EMBL" id="CP129683">
    <property type="protein sequence ID" value="XDS50478.1"/>
    <property type="molecule type" value="Genomic_DNA"/>
</dbReference>
<evidence type="ECO:0000256" key="2">
    <source>
        <dbReference type="ARBA" id="ARBA00023125"/>
    </source>
</evidence>
<dbReference type="KEGG" id="bfk:QN062_08860"/>
<keyword evidence="1" id="KW-0805">Transcription regulation</keyword>
<dbReference type="AlphaFoldDB" id="A0AB39UK74"/>
<accession>A0AB39UK74</accession>
<dbReference type="Gene3D" id="1.10.10.10">
    <property type="entry name" value="Winged helix-like DNA-binding domain superfamily/Winged helix DNA-binding domain"/>
    <property type="match status" value="1"/>
</dbReference>
<dbReference type="SUPFAM" id="SSF48008">
    <property type="entry name" value="GntR ligand-binding domain-like"/>
    <property type="match status" value="1"/>
</dbReference>
<evidence type="ECO:0000256" key="3">
    <source>
        <dbReference type="ARBA" id="ARBA00023163"/>
    </source>
</evidence>
<dbReference type="InterPro" id="IPR036388">
    <property type="entry name" value="WH-like_DNA-bd_sf"/>
</dbReference>
<gene>
    <name evidence="7" type="ORF">QN062_08860</name>
    <name evidence="6" type="ORF">QN216_03055</name>
    <name evidence="5" type="ORF">QN217_07390</name>
</gene>
<reference evidence="6" key="1">
    <citation type="submission" date="2023-07" db="EMBL/GenBank/DDBJ databases">
        <title>Bifidobacterium aquikefiriaerophilum sp. nov. and Bifidobacterium eccum sp. nov., isolated from water kefir.</title>
        <authorList>
            <person name="Breselge S."/>
            <person name="Bellassi P."/>
            <person name="Barcenilla C."/>
            <person name="Alvarez-Ordonez A."/>
            <person name="Morelli L."/>
            <person name="Cotter P.D."/>
        </authorList>
    </citation>
    <scope>NUCLEOTIDE SEQUENCE</scope>
    <source>
        <strain evidence="7">WK012_4_13</strain>
        <strain evidence="6">WK013_4_14</strain>
        <strain evidence="5">WK048_4_13</strain>
    </source>
</reference>
<organism evidence="6">
    <name type="scientific">Bifidobacterium fermentum</name>
    <dbReference type="NCBI Taxonomy" id="3059035"/>
    <lineage>
        <taxon>Bacteria</taxon>
        <taxon>Bacillati</taxon>
        <taxon>Actinomycetota</taxon>
        <taxon>Actinomycetes</taxon>
        <taxon>Bifidobacteriales</taxon>
        <taxon>Bifidobacteriaceae</taxon>
        <taxon>Bifidobacterium</taxon>
    </lineage>
</organism>
<dbReference type="Gene3D" id="1.20.120.530">
    <property type="entry name" value="GntR ligand-binding domain-like"/>
    <property type="match status" value="1"/>
</dbReference>
<dbReference type="InterPro" id="IPR011711">
    <property type="entry name" value="GntR_C"/>
</dbReference>
<keyword evidence="2" id="KW-0238">DNA-binding</keyword>
<dbReference type="InterPro" id="IPR008920">
    <property type="entry name" value="TF_FadR/GntR_C"/>
</dbReference>
<keyword evidence="3" id="KW-0804">Transcription</keyword>
<dbReference type="RefSeq" id="WP_369341443.1">
    <property type="nucleotide sequence ID" value="NZ_CP129675.1"/>
</dbReference>
<feature type="domain" description="HTH gntR-type" evidence="4">
    <location>
        <begin position="4"/>
        <end position="71"/>
    </location>
</feature>
<dbReference type="SMART" id="SM00345">
    <property type="entry name" value="HTH_GNTR"/>
    <property type="match status" value="1"/>
</dbReference>
<protein>
    <submittedName>
        <fullName evidence="6">GntR family transcriptional regulator</fullName>
    </submittedName>
</protein>
<evidence type="ECO:0000256" key="1">
    <source>
        <dbReference type="ARBA" id="ARBA00023015"/>
    </source>
</evidence>
<dbReference type="Pfam" id="PF07729">
    <property type="entry name" value="FCD"/>
    <property type="match status" value="1"/>
</dbReference>
<evidence type="ECO:0000313" key="7">
    <source>
        <dbReference type="EMBL" id="XDS50478.1"/>
    </source>
</evidence>
<dbReference type="GO" id="GO:0003677">
    <property type="term" value="F:DNA binding"/>
    <property type="evidence" value="ECO:0007669"/>
    <property type="project" value="UniProtKB-KW"/>
</dbReference>
<evidence type="ECO:0000259" key="4">
    <source>
        <dbReference type="PROSITE" id="PS50949"/>
    </source>
</evidence>
<dbReference type="PROSITE" id="PS50949">
    <property type="entry name" value="HTH_GNTR"/>
    <property type="match status" value="1"/>
</dbReference>
<dbReference type="GO" id="GO:0003700">
    <property type="term" value="F:DNA-binding transcription factor activity"/>
    <property type="evidence" value="ECO:0007669"/>
    <property type="project" value="InterPro"/>
</dbReference>
<dbReference type="SUPFAM" id="SSF46785">
    <property type="entry name" value="Winged helix' DNA-binding domain"/>
    <property type="match status" value="1"/>
</dbReference>
<dbReference type="Pfam" id="PF00392">
    <property type="entry name" value="GntR"/>
    <property type="match status" value="1"/>
</dbReference>
<dbReference type="EMBL" id="CP129675">
    <property type="protein sequence ID" value="XDS45962.1"/>
    <property type="molecule type" value="Genomic_DNA"/>
</dbReference>
<proteinExistence type="predicted"/>
<dbReference type="InterPro" id="IPR000524">
    <property type="entry name" value="Tscrpt_reg_HTH_GntR"/>
</dbReference>
<evidence type="ECO:0000313" key="6">
    <source>
        <dbReference type="EMBL" id="XDS49256.1"/>
    </source>
</evidence>
<evidence type="ECO:0000313" key="5">
    <source>
        <dbReference type="EMBL" id="XDS45962.1"/>
    </source>
</evidence>